<comment type="similarity">
    <text evidence="9 10">Belongs to the TrpA family.</text>
</comment>
<dbReference type="UniPathway" id="UPA00035">
    <property type="reaction ID" value="UER00044"/>
</dbReference>
<evidence type="ECO:0000256" key="7">
    <source>
        <dbReference type="ARBA" id="ARBA00023239"/>
    </source>
</evidence>
<evidence type="ECO:0000313" key="11">
    <source>
        <dbReference type="EMBL" id="SIQ92092.1"/>
    </source>
</evidence>
<dbReference type="InterPro" id="IPR018204">
    <property type="entry name" value="Trp_synthase_alpha_AS"/>
</dbReference>
<evidence type="ECO:0000256" key="10">
    <source>
        <dbReference type="RuleBase" id="RU003662"/>
    </source>
</evidence>
<keyword evidence="7 9" id="KW-0456">Lyase</keyword>
<evidence type="ECO:0000256" key="2">
    <source>
        <dbReference type="ARBA" id="ARBA00004733"/>
    </source>
</evidence>
<keyword evidence="5 9" id="KW-0822">Tryptophan biosynthesis</keyword>
<keyword evidence="6 9" id="KW-0057">Aromatic amino acid biosynthesis</keyword>
<evidence type="ECO:0000256" key="5">
    <source>
        <dbReference type="ARBA" id="ARBA00022822"/>
    </source>
</evidence>
<dbReference type="NCBIfam" id="TIGR00262">
    <property type="entry name" value="trpA"/>
    <property type="match status" value="1"/>
</dbReference>
<proteinExistence type="inferred from homology"/>
<dbReference type="InterPro" id="IPR011060">
    <property type="entry name" value="RibuloseP-bd_barrel"/>
</dbReference>
<feature type="active site" description="Proton acceptor" evidence="9">
    <location>
        <position position="58"/>
    </location>
</feature>
<accession>A0A1N6WQ13</accession>
<dbReference type="InterPro" id="IPR013785">
    <property type="entry name" value="Aldolase_TIM"/>
</dbReference>
<comment type="function">
    <text evidence="1 9">The alpha subunit is responsible for the aldol cleavage of indoleglycerol phosphate to indole and glyceraldehyde 3-phosphate.</text>
</comment>
<comment type="subunit">
    <text evidence="3 9">Tetramer of two alpha and two beta chains.</text>
</comment>
<evidence type="ECO:0000256" key="8">
    <source>
        <dbReference type="ARBA" id="ARBA00049047"/>
    </source>
</evidence>
<keyword evidence="12" id="KW-1185">Reference proteome</keyword>
<dbReference type="PROSITE" id="PS00167">
    <property type="entry name" value="TRP_SYNTHASE_ALPHA"/>
    <property type="match status" value="1"/>
</dbReference>
<comment type="catalytic activity">
    <reaction evidence="8 9">
        <text>(1S,2R)-1-C-(indol-3-yl)glycerol 3-phosphate + L-serine = D-glyceraldehyde 3-phosphate + L-tryptophan + H2O</text>
        <dbReference type="Rhea" id="RHEA:10532"/>
        <dbReference type="ChEBI" id="CHEBI:15377"/>
        <dbReference type="ChEBI" id="CHEBI:33384"/>
        <dbReference type="ChEBI" id="CHEBI:57912"/>
        <dbReference type="ChEBI" id="CHEBI:58866"/>
        <dbReference type="ChEBI" id="CHEBI:59776"/>
        <dbReference type="EC" id="4.2.1.20"/>
    </reaction>
</comment>
<evidence type="ECO:0000256" key="9">
    <source>
        <dbReference type="HAMAP-Rule" id="MF_00131"/>
    </source>
</evidence>
<dbReference type="PANTHER" id="PTHR43406:SF1">
    <property type="entry name" value="TRYPTOPHAN SYNTHASE ALPHA CHAIN, CHLOROPLASTIC"/>
    <property type="match status" value="1"/>
</dbReference>
<sequence length="262" mass="28893">MENRIQQLFAQKPKGLLSVYFTAGFPSLEDTVPIILELEKNGVDLIEIGMPFSDPLADGPTIQQSSEVAIRNGMTIPKLFAQLQDIRQHTQIPLVLMGYLNPVMQYGVERFMQKASELGIDGLILPDLPLSDYVREYKELFEQNGLSNIFLITPQTPEQRIREIDAHTNGFIYMVSSASVTGSTTGQSVVNTGYFERVNGMGLRNPGIIGFGIHNHETFTQACNHASGAIIGSAFIKALAKEGSLTENISTFIQSIRQNEIA</sequence>
<gene>
    <name evidence="9" type="primary">trpA</name>
    <name evidence="11" type="ORF">SAMN05421545_1686</name>
</gene>
<keyword evidence="4 9" id="KW-0028">Amino-acid biosynthesis</keyword>
<dbReference type="HAMAP" id="MF_00131">
    <property type="entry name" value="Trp_synth_alpha"/>
    <property type="match status" value="1"/>
</dbReference>
<dbReference type="AlphaFoldDB" id="A0A1N6WQ13"/>
<dbReference type="Pfam" id="PF00290">
    <property type="entry name" value="Trp_syntA"/>
    <property type="match status" value="1"/>
</dbReference>
<organism evidence="11 12">
    <name type="scientific">Pontibacter lucknowensis</name>
    <dbReference type="NCBI Taxonomy" id="1077936"/>
    <lineage>
        <taxon>Bacteria</taxon>
        <taxon>Pseudomonadati</taxon>
        <taxon>Bacteroidota</taxon>
        <taxon>Cytophagia</taxon>
        <taxon>Cytophagales</taxon>
        <taxon>Hymenobacteraceae</taxon>
        <taxon>Pontibacter</taxon>
    </lineage>
</organism>
<dbReference type="Gene3D" id="3.20.20.70">
    <property type="entry name" value="Aldolase class I"/>
    <property type="match status" value="1"/>
</dbReference>
<dbReference type="PANTHER" id="PTHR43406">
    <property type="entry name" value="TRYPTOPHAN SYNTHASE, ALPHA CHAIN"/>
    <property type="match status" value="1"/>
</dbReference>
<name>A0A1N6WQ13_9BACT</name>
<dbReference type="CDD" id="cd04724">
    <property type="entry name" value="Tryptophan_synthase_alpha"/>
    <property type="match status" value="1"/>
</dbReference>
<dbReference type="Proteomes" id="UP000185924">
    <property type="component" value="Unassembled WGS sequence"/>
</dbReference>
<dbReference type="OrthoDB" id="9804578at2"/>
<evidence type="ECO:0000256" key="1">
    <source>
        <dbReference type="ARBA" id="ARBA00003365"/>
    </source>
</evidence>
<dbReference type="EMBL" id="FTNM01000002">
    <property type="protein sequence ID" value="SIQ92092.1"/>
    <property type="molecule type" value="Genomic_DNA"/>
</dbReference>
<evidence type="ECO:0000313" key="12">
    <source>
        <dbReference type="Proteomes" id="UP000185924"/>
    </source>
</evidence>
<dbReference type="GO" id="GO:0004834">
    <property type="term" value="F:tryptophan synthase activity"/>
    <property type="evidence" value="ECO:0007669"/>
    <property type="project" value="UniProtKB-UniRule"/>
</dbReference>
<dbReference type="FunFam" id="3.20.20.70:FF:000037">
    <property type="entry name" value="Tryptophan synthase alpha chain"/>
    <property type="match status" value="1"/>
</dbReference>
<dbReference type="GO" id="GO:0005829">
    <property type="term" value="C:cytosol"/>
    <property type="evidence" value="ECO:0007669"/>
    <property type="project" value="TreeGrafter"/>
</dbReference>
<dbReference type="SUPFAM" id="SSF51366">
    <property type="entry name" value="Ribulose-phoshate binding barrel"/>
    <property type="match status" value="1"/>
</dbReference>
<protein>
    <recommendedName>
        <fullName evidence="9">Tryptophan synthase alpha chain</fullName>
        <ecNumber evidence="9">4.2.1.20</ecNumber>
    </recommendedName>
</protein>
<evidence type="ECO:0000256" key="3">
    <source>
        <dbReference type="ARBA" id="ARBA00011270"/>
    </source>
</evidence>
<dbReference type="InterPro" id="IPR002028">
    <property type="entry name" value="Trp_synthase_suA"/>
</dbReference>
<dbReference type="EC" id="4.2.1.20" evidence="9"/>
<feature type="active site" description="Proton acceptor" evidence="9">
    <location>
        <position position="47"/>
    </location>
</feature>
<dbReference type="RefSeq" id="WP_076421751.1">
    <property type="nucleotide sequence ID" value="NZ_FTNM01000002.1"/>
</dbReference>
<evidence type="ECO:0000256" key="6">
    <source>
        <dbReference type="ARBA" id="ARBA00023141"/>
    </source>
</evidence>
<reference evidence="12" key="1">
    <citation type="submission" date="2017-01" db="EMBL/GenBank/DDBJ databases">
        <authorList>
            <person name="Varghese N."/>
            <person name="Submissions S."/>
        </authorList>
    </citation>
    <scope>NUCLEOTIDE SEQUENCE [LARGE SCALE GENOMIC DNA]</scope>
    <source>
        <strain evidence="12">DM9</strain>
    </source>
</reference>
<evidence type="ECO:0000256" key="4">
    <source>
        <dbReference type="ARBA" id="ARBA00022605"/>
    </source>
</evidence>
<dbReference type="STRING" id="1077936.SAMN05421545_1686"/>
<comment type="pathway">
    <text evidence="2 9">Amino-acid biosynthesis; L-tryptophan biosynthesis; L-tryptophan from chorismate: step 5/5.</text>
</comment>